<reference evidence="1" key="1">
    <citation type="submission" date="2022-01" db="EMBL/GenBank/DDBJ databases">
        <authorList>
            <person name="King R."/>
        </authorList>
    </citation>
    <scope>NUCLEOTIDE SEQUENCE</scope>
</reference>
<accession>A0A9N9T350</accession>
<evidence type="ECO:0000313" key="2">
    <source>
        <dbReference type="Proteomes" id="UP001153709"/>
    </source>
</evidence>
<proteinExistence type="predicted"/>
<dbReference type="PANTHER" id="PTHR19446">
    <property type="entry name" value="REVERSE TRANSCRIPTASES"/>
    <property type="match status" value="1"/>
</dbReference>
<sequence length="180" mass="20976">MGKGYQNHCSYIKGKDGILISDPAEIMTEWKKHFEELLNGEEDHEAVDNWTIGEDAIVKRQPAEGKVVTAIQDMKNNRSPGKNDICIETIKFNGEQIQRKIYQLLVQVWEKKVMPSEWYEARICPLHKKGHKLKCDNYRGIALLDTIYKTLARILRNKLNCYTERILHKYQFPVCFACGF</sequence>
<dbReference type="EMBL" id="OU898282">
    <property type="protein sequence ID" value="CAG9837587.1"/>
    <property type="molecule type" value="Genomic_DNA"/>
</dbReference>
<organism evidence="1 2">
    <name type="scientific">Diabrotica balteata</name>
    <name type="common">Banded cucumber beetle</name>
    <dbReference type="NCBI Taxonomy" id="107213"/>
    <lineage>
        <taxon>Eukaryota</taxon>
        <taxon>Metazoa</taxon>
        <taxon>Ecdysozoa</taxon>
        <taxon>Arthropoda</taxon>
        <taxon>Hexapoda</taxon>
        <taxon>Insecta</taxon>
        <taxon>Pterygota</taxon>
        <taxon>Neoptera</taxon>
        <taxon>Endopterygota</taxon>
        <taxon>Coleoptera</taxon>
        <taxon>Polyphaga</taxon>
        <taxon>Cucujiformia</taxon>
        <taxon>Chrysomeloidea</taxon>
        <taxon>Chrysomelidae</taxon>
        <taxon>Galerucinae</taxon>
        <taxon>Diabroticina</taxon>
        <taxon>Diabroticites</taxon>
        <taxon>Diabrotica</taxon>
    </lineage>
</organism>
<gene>
    <name evidence="1" type="ORF">DIABBA_LOCUS10555</name>
</gene>
<protein>
    <submittedName>
        <fullName evidence="1">Uncharacterized protein</fullName>
    </submittedName>
</protein>
<dbReference type="AlphaFoldDB" id="A0A9N9T350"/>
<dbReference type="OrthoDB" id="6761410at2759"/>
<name>A0A9N9T350_DIABA</name>
<dbReference type="Proteomes" id="UP001153709">
    <property type="component" value="Chromosome 7"/>
</dbReference>
<evidence type="ECO:0000313" key="1">
    <source>
        <dbReference type="EMBL" id="CAG9837587.1"/>
    </source>
</evidence>
<keyword evidence="2" id="KW-1185">Reference proteome</keyword>